<organism evidence="2 3">
    <name type="scientific">Dongia sedimenti</name>
    <dbReference type="NCBI Taxonomy" id="3064282"/>
    <lineage>
        <taxon>Bacteria</taxon>
        <taxon>Pseudomonadati</taxon>
        <taxon>Pseudomonadota</taxon>
        <taxon>Alphaproteobacteria</taxon>
        <taxon>Rhodospirillales</taxon>
        <taxon>Dongiaceae</taxon>
        <taxon>Dongia</taxon>
    </lineage>
</organism>
<evidence type="ECO:0000313" key="2">
    <source>
        <dbReference type="EMBL" id="MDQ7246618.1"/>
    </source>
</evidence>
<keyword evidence="1" id="KW-0812">Transmembrane</keyword>
<protein>
    <submittedName>
        <fullName evidence="2">Uncharacterized protein</fullName>
    </submittedName>
</protein>
<gene>
    <name evidence="2" type="ORF">Q8A70_03025</name>
</gene>
<name>A0ABU0YFW7_9PROT</name>
<proteinExistence type="predicted"/>
<evidence type="ECO:0000256" key="1">
    <source>
        <dbReference type="SAM" id="Phobius"/>
    </source>
</evidence>
<comment type="caution">
    <text evidence="2">The sequence shown here is derived from an EMBL/GenBank/DDBJ whole genome shotgun (WGS) entry which is preliminary data.</text>
</comment>
<dbReference type="EMBL" id="JAUYVI010000001">
    <property type="protein sequence ID" value="MDQ7246618.1"/>
    <property type="molecule type" value="Genomic_DNA"/>
</dbReference>
<sequence>MIGSARDDKQFRRGVVLGLTMAEALLLLIFLLMLILGVRLKTQATHIAALEKERDEAQSTLVAMQPFMDKLSKSQKFDINQDYVRVQQQLADANARLKDAALSVDLVRQAASLAPPDATPEEATRALLNEAAIGRQALDAARRFAPDLPAEQAVAALINAATIEQSLKRGGTPDELLAAAGACKADLQSCKNQTTFLNARLNAKTGGFDLPPCWVDAKGKIQYIFDASLSDAGIYVEDKSVTGRESDQEKLPLSRARYGEPLGRGEFSTAFAPLLKWSNEHGCRFYVRLYDDMREGDRAAYKELRGTVEGYFRILLSY</sequence>
<evidence type="ECO:0000313" key="3">
    <source>
        <dbReference type="Proteomes" id="UP001230156"/>
    </source>
</evidence>
<dbReference type="RefSeq" id="WP_379954009.1">
    <property type="nucleotide sequence ID" value="NZ_JAUYVI010000001.1"/>
</dbReference>
<accession>A0ABU0YFW7</accession>
<feature type="transmembrane region" description="Helical" evidence="1">
    <location>
        <begin position="15"/>
        <end position="38"/>
    </location>
</feature>
<keyword evidence="1" id="KW-0472">Membrane</keyword>
<keyword evidence="1" id="KW-1133">Transmembrane helix</keyword>
<reference evidence="3" key="1">
    <citation type="submission" date="2023-08" db="EMBL/GenBank/DDBJ databases">
        <title>Rhodospirillaceae gen. nov., a novel taxon isolated from the Yangtze River Yuezi River estuary sludge.</title>
        <authorList>
            <person name="Ruan L."/>
        </authorList>
    </citation>
    <scope>NUCLEOTIDE SEQUENCE [LARGE SCALE GENOMIC DNA]</scope>
    <source>
        <strain evidence="3">R-7</strain>
    </source>
</reference>
<keyword evidence="3" id="KW-1185">Reference proteome</keyword>
<dbReference type="Proteomes" id="UP001230156">
    <property type="component" value="Unassembled WGS sequence"/>
</dbReference>